<protein>
    <submittedName>
        <fullName evidence="3">Copper amine oxidase</fullName>
    </submittedName>
</protein>
<feature type="domain" description="Copper amine oxidase-like N-terminal" evidence="1">
    <location>
        <begin position="408"/>
        <end position="517"/>
    </location>
</feature>
<evidence type="ECO:0000313" key="4">
    <source>
        <dbReference type="Proteomes" id="UP000249260"/>
    </source>
</evidence>
<dbReference type="InterPro" id="IPR036582">
    <property type="entry name" value="Mao_N_sf"/>
</dbReference>
<feature type="domain" description="SGNH hydrolase-type esterase" evidence="2">
    <location>
        <begin position="138"/>
        <end position="378"/>
    </location>
</feature>
<dbReference type="InterPro" id="IPR036514">
    <property type="entry name" value="SGNH_hydro_sf"/>
</dbReference>
<dbReference type="PANTHER" id="PTHR30383:SF5">
    <property type="entry name" value="SGNH HYDROLASE-TYPE ESTERASE DOMAIN-CONTAINING PROTEIN"/>
    <property type="match status" value="1"/>
</dbReference>
<evidence type="ECO:0000259" key="2">
    <source>
        <dbReference type="Pfam" id="PF13472"/>
    </source>
</evidence>
<dbReference type="GO" id="GO:0004622">
    <property type="term" value="F:phosphatidylcholine lysophospholipase activity"/>
    <property type="evidence" value="ECO:0007669"/>
    <property type="project" value="TreeGrafter"/>
</dbReference>
<dbReference type="InterPro" id="IPR012854">
    <property type="entry name" value="Cu_amine_oxidase-like_N"/>
</dbReference>
<name>A0A328TZT0_9BACL</name>
<keyword evidence="4" id="KW-1185">Reference proteome</keyword>
<dbReference type="Proteomes" id="UP000249260">
    <property type="component" value="Unassembled WGS sequence"/>
</dbReference>
<sequence length="519" mass="56202">MKAFRMKFRYSKKLLYYFNTSAYRYQFNIFIIVITILCHGTAAIRKIKFEIGSYSIKRIIMHKDVEKMYSKFRNLPRITVTLAAAAMLLGTFGPGGAIAGGTAGAGVILPLSTPTQVILATTPAAPKAEAGQPLRIVAIGDSLTAGYELGMTIDAVPYGYVERVYEQALYRGRAELQNFGILGLKTPGLLKLFDAAATGTRITAEGIQPGLSAYPLAEATAAKSDRLAEEAKKADLILLTIGGNDFTPIFDAIRKEDLSADQLQTRLDTLLDGYYPMLESALRSVLGLNPKAAVVFSDQYLPAPKPSTLNQAITDEQYAVLIEGVDKLKAQTEAIAAKFEQEGFDVRTVDVALPFRGKEFGYTSILRGDIHPKQAGYDVMGRVFAKGIWGEYRDPDALASGAPLRVVVRGKSLKGGNKPVLKNNTTFLPMRDVAEALNATLAWDGKTRTATIKSGDKTVAFTIDASTMKVNGQPVPLETPAYLQQVGGSSVTYLPLAALSKGLGYQVVYRKPIATVFIN</sequence>
<accession>A0A328TZT0</accession>
<evidence type="ECO:0000313" key="3">
    <source>
        <dbReference type="EMBL" id="RAP75292.1"/>
    </source>
</evidence>
<dbReference type="EMBL" id="QLUW01000003">
    <property type="protein sequence ID" value="RAP75292.1"/>
    <property type="molecule type" value="Genomic_DNA"/>
</dbReference>
<dbReference type="InterPro" id="IPR013830">
    <property type="entry name" value="SGNH_hydro"/>
</dbReference>
<dbReference type="AlphaFoldDB" id="A0A328TZT0"/>
<evidence type="ECO:0000259" key="1">
    <source>
        <dbReference type="Pfam" id="PF07833"/>
    </source>
</evidence>
<gene>
    <name evidence="3" type="ORF">DL346_18135</name>
</gene>
<dbReference type="Gene3D" id="3.40.50.1110">
    <property type="entry name" value="SGNH hydrolase"/>
    <property type="match status" value="1"/>
</dbReference>
<dbReference type="PANTHER" id="PTHR30383">
    <property type="entry name" value="THIOESTERASE 1/PROTEASE 1/LYSOPHOSPHOLIPASE L1"/>
    <property type="match status" value="1"/>
</dbReference>
<organism evidence="3 4">
    <name type="scientific">Paenibacillus montanisoli</name>
    <dbReference type="NCBI Taxonomy" id="2081970"/>
    <lineage>
        <taxon>Bacteria</taxon>
        <taxon>Bacillati</taxon>
        <taxon>Bacillota</taxon>
        <taxon>Bacilli</taxon>
        <taxon>Bacillales</taxon>
        <taxon>Paenibacillaceae</taxon>
        <taxon>Paenibacillus</taxon>
    </lineage>
</organism>
<dbReference type="InterPro" id="IPR051532">
    <property type="entry name" value="Ester_Hydrolysis_Enzymes"/>
</dbReference>
<dbReference type="Gene3D" id="3.30.457.10">
    <property type="entry name" value="Copper amine oxidase-like, N-terminal domain"/>
    <property type="match status" value="1"/>
</dbReference>
<dbReference type="Pfam" id="PF07833">
    <property type="entry name" value="Cu_amine_oxidN1"/>
    <property type="match status" value="1"/>
</dbReference>
<proteinExistence type="predicted"/>
<dbReference type="Pfam" id="PF13472">
    <property type="entry name" value="Lipase_GDSL_2"/>
    <property type="match status" value="1"/>
</dbReference>
<dbReference type="SUPFAM" id="SSF55383">
    <property type="entry name" value="Copper amine oxidase, domain N"/>
    <property type="match status" value="1"/>
</dbReference>
<dbReference type="OrthoDB" id="2987164at2"/>
<comment type="caution">
    <text evidence="3">The sequence shown here is derived from an EMBL/GenBank/DDBJ whole genome shotgun (WGS) entry which is preliminary data.</text>
</comment>
<dbReference type="SUPFAM" id="SSF52266">
    <property type="entry name" value="SGNH hydrolase"/>
    <property type="match status" value="1"/>
</dbReference>
<reference evidence="3 4" key="1">
    <citation type="submission" date="2018-06" db="EMBL/GenBank/DDBJ databases">
        <title>Paenibacillus montanisoli sp. nov., isolated from mountain area soil.</title>
        <authorList>
            <person name="Wu M."/>
        </authorList>
    </citation>
    <scope>NUCLEOTIDE SEQUENCE [LARGE SCALE GENOMIC DNA]</scope>
    <source>
        <strain evidence="3 4">RA17</strain>
    </source>
</reference>